<dbReference type="Gene3D" id="3.30.470.20">
    <property type="entry name" value="ATP-grasp fold, B domain"/>
    <property type="match status" value="1"/>
</dbReference>
<proteinExistence type="predicted"/>
<evidence type="ECO:0000259" key="3">
    <source>
        <dbReference type="Pfam" id="PF02750"/>
    </source>
</evidence>
<dbReference type="EMBL" id="KB007904">
    <property type="protein sequence ID" value="ELR21431.1"/>
    <property type="molecule type" value="Genomic_DNA"/>
</dbReference>
<dbReference type="AlphaFoldDB" id="L8HAH7"/>
<evidence type="ECO:0000313" key="4">
    <source>
        <dbReference type="EMBL" id="ELR21431.1"/>
    </source>
</evidence>
<dbReference type="STRING" id="1257118.L8HAH7"/>
<evidence type="ECO:0000256" key="1">
    <source>
        <dbReference type="SAM" id="MobiDB-lite"/>
    </source>
</evidence>
<dbReference type="InterPro" id="IPR013815">
    <property type="entry name" value="ATP_grasp_subdomain_1"/>
</dbReference>
<name>L8HAH7_ACACF</name>
<feature type="domain" description="Synapsin pre-ATP-grasp" evidence="2">
    <location>
        <begin position="59"/>
        <end position="157"/>
    </location>
</feature>
<protein>
    <submittedName>
        <fullName evidence="4">Synapsin, ATP binding domain containing protein</fullName>
    </submittedName>
</protein>
<feature type="region of interest" description="Disordered" evidence="1">
    <location>
        <begin position="393"/>
        <end position="424"/>
    </location>
</feature>
<dbReference type="Gene3D" id="3.30.1490.20">
    <property type="entry name" value="ATP-grasp fold, A domain"/>
    <property type="match status" value="1"/>
</dbReference>
<feature type="compositionally biased region" description="Basic and acidic residues" evidence="1">
    <location>
        <begin position="23"/>
        <end position="36"/>
    </location>
</feature>
<dbReference type="InterPro" id="IPR020898">
    <property type="entry name" value="Synapsin_ATP-bd_dom"/>
</dbReference>
<dbReference type="GeneID" id="14922325"/>
<dbReference type="KEGG" id="acan:ACA1_183670"/>
<gene>
    <name evidence="4" type="ORF">ACA1_183670</name>
</gene>
<dbReference type="Pfam" id="PF02078">
    <property type="entry name" value="Synapsin"/>
    <property type="match status" value="1"/>
</dbReference>
<dbReference type="GO" id="GO:0005524">
    <property type="term" value="F:ATP binding"/>
    <property type="evidence" value="ECO:0007669"/>
    <property type="project" value="InterPro"/>
</dbReference>
<feature type="domain" description="Synapsin ATP-binding" evidence="3">
    <location>
        <begin position="159"/>
        <end position="344"/>
    </location>
</feature>
<dbReference type="SUPFAM" id="SSF52440">
    <property type="entry name" value="PreATP-grasp domain"/>
    <property type="match status" value="1"/>
</dbReference>
<dbReference type="InterPro" id="IPR016185">
    <property type="entry name" value="PreATP-grasp_dom_sf"/>
</dbReference>
<feature type="compositionally biased region" description="Basic and acidic residues" evidence="1">
    <location>
        <begin position="1"/>
        <end position="12"/>
    </location>
</feature>
<dbReference type="PANTHER" id="PTHR10841">
    <property type="entry name" value="SYNAPSIN"/>
    <property type="match status" value="1"/>
</dbReference>
<organism evidence="4 5">
    <name type="scientific">Acanthamoeba castellanii (strain ATCC 30010 / Neff)</name>
    <dbReference type="NCBI Taxonomy" id="1257118"/>
    <lineage>
        <taxon>Eukaryota</taxon>
        <taxon>Amoebozoa</taxon>
        <taxon>Discosea</taxon>
        <taxon>Longamoebia</taxon>
        <taxon>Centramoebida</taxon>
        <taxon>Acanthamoebidae</taxon>
        <taxon>Acanthamoeba</taxon>
    </lineage>
</organism>
<keyword evidence="5" id="KW-1185">Reference proteome</keyword>
<evidence type="ECO:0000259" key="2">
    <source>
        <dbReference type="Pfam" id="PF02078"/>
    </source>
</evidence>
<dbReference type="SUPFAM" id="SSF56059">
    <property type="entry name" value="Glutathione synthetase ATP-binding domain-like"/>
    <property type="match status" value="1"/>
</dbReference>
<reference evidence="4 5" key="1">
    <citation type="journal article" date="2013" name="Genome Biol.">
        <title>Genome of Acanthamoeba castellanii highlights extensive lateral gene transfer and early evolution of tyrosine kinase signaling.</title>
        <authorList>
            <person name="Clarke M."/>
            <person name="Lohan A.J."/>
            <person name="Liu B."/>
            <person name="Lagkouvardos I."/>
            <person name="Roy S."/>
            <person name="Zafar N."/>
            <person name="Bertelli C."/>
            <person name="Schilde C."/>
            <person name="Kianianmomeni A."/>
            <person name="Burglin T.R."/>
            <person name="Frech C."/>
            <person name="Turcotte B."/>
            <person name="Kopec K.O."/>
            <person name="Synnott J.M."/>
            <person name="Choo C."/>
            <person name="Paponov I."/>
            <person name="Finkler A."/>
            <person name="Soon Heng Tan C."/>
            <person name="Hutchins A.P."/>
            <person name="Weinmeier T."/>
            <person name="Rattei T."/>
            <person name="Chu J.S."/>
            <person name="Gimenez G."/>
            <person name="Irimia M."/>
            <person name="Rigden D.J."/>
            <person name="Fitzpatrick D.A."/>
            <person name="Lorenzo-Morales J."/>
            <person name="Bateman A."/>
            <person name="Chiu C.H."/>
            <person name="Tang P."/>
            <person name="Hegemann P."/>
            <person name="Fromm H."/>
            <person name="Raoult D."/>
            <person name="Greub G."/>
            <person name="Miranda-Saavedra D."/>
            <person name="Chen N."/>
            <person name="Nash P."/>
            <person name="Ginger M.L."/>
            <person name="Horn M."/>
            <person name="Schaap P."/>
            <person name="Caler L."/>
            <person name="Loftus B."/>
        </authorList>
    </citation>
    <scope>NUCLEOTIDE SEQUENCE [LARGE SCALE GENOMIC DNA]</scope>
    <source>
        <strain evidence="4 5">Neff</strain>
    </source>
</reference>
<dbReference type="Pfam" id="PF02750">
    <property type="entry name" value="Synapsin_C"/>
    <property type="match status" value="1"/>
</dbReference>
<evidence type="ECO:0000313" key="5">
    <source>
        <dbReference type="Proteomes" id="UP000011083"/>
    </source>
</evidence>
<dbReference type="RefSeq" id="XP_004345975.1">
    <property type="nucleotide sequence ID" value="XM_004345925.1"/>
</dbReference>
<feature type="region of interest" description="Disordered" evidence="1">
    <location>
        <begin position="1"/>
        <end position="53"/>
    </location>
</feature>
<dbReference type="Gene3D" id="3.40.50.20">
    <property type="match status" value="1"/>
</dbReference>
<dbReference type="InterPro" id="IPR020897">
    <property type="entry name" value="Synapsin_pre-ATP-grasp_dom"/>
</dbReference>
<sequence length="424" mass="47680">MEEDQAKSPEHQAKRKKEKKEKKKNENETQMEKNESAGDVGDEETTPKPTVAKVPQLVKRRTLLVIGGKASIDWPAVFKGATLHAGLVDVTVEMASWEDIRMVSYSDCGCVVDIAPAGGSRKSITPDFLLVRSALQGVFGQDYRNRLYAFMHSNVPSVNTLDSLYLCQNKPIVYGKLKAIQKVLGKDEFPLIEQACYADWKAMTFCSGFPIVAKLGTAHAGFGKMKLNSQSEFEDFQSDWDYDFRIQKIGDNYRAFRRFSTNWKGKGFSQKDEDIPVTPQYKRWIDLASKALGMDVCALDGVHSRDDGKEYILELNDSAIGLNARYEDEDLLHIRDLVLFRMTQAFPLPTNELTESQDADEVEDEDSIDALKEKIAKLQVKLDQVTGEKNALLAAQAEKTPSKKSGEKDKGHMFGFGWKKSDKH</sequence>
<feature type="compositionally biased region" description="Basic residues" evidence="1">
    <location>
        <begin position="13"/>
        <end position="22"/>
    </location>
</feature>
<dbReference type="PANTHER" id="PTHR10841:SF17">
    <property type="entry name" value="SYNAPSIN"/>
    <property type="match status" value="1"/>
</dbReference>
<accession>L8HAH7</accession>
<dbReference type="Proteomes" id="UP000011083">
    <property type="component" value="Unassembled WGS sequence"/>
</dbReference>
<feature type="compositionally biased region" description="Basic and acidic residues" evidence="1">
    <location>
        <begin position="400"/>
        <end position="412"/>
    </location>
</feature>
<dbReference type="OrthoDB" id="10249572at2759"/>
<dbReference type="VEuPathDB" id="AmoebaDB:ACA1_183670"/>